<sequence length="596" mass="66021">MDEETQLLGDEEDGDDESPLASAGPALPEPKTPSILARSPRGPEGLAGRLLKDDESARREALQDAASAAEALKAAKGELDVIPLEAPNPYAAASLPSSTAPGDKLTLPKLKPKASEKTHSWVSELRDMVTGGQREIMSELHNHKTQLTQVGHQVQHLDRKQEDLSKAQADMFERLNNMEAEVKELRSRSRSVSPAPPHLPHPDLSPRSTTASTINKQVVDDFQVVIGGWEEAKRAEVENEIRTKFARVELLYTDQNFAERRRVQSLVINALKTLFNTYYSSIPGQQARKLWITRNRSREEREKIRALVSIKEWALKHTSEIFIDLDWRGRLWIRGEQVLYWVQNKKPSDGAMMLTNANGDETGWWVHAPQLGLEFNACCGVTWEARGESSTIDWLLFRIPPFSFPKSPLRICVVSIPGEFPPCVTPILLMYRSAMQRSSDGSFIERLGGEDSACESVRAFYAKKYTLPPSDHPVSEVQQEALQRKHSPAEASPITDEEIAAAVACTKTSTSSGLDSVCYAAIRTFHSKDSQGKLRTFFDRILTGSIDVPRDWVTGKICLIPKAGQHACRPGTQAIEAVSAAQATLRAGALVYVPGD</sequence>
<dbReference type="AlphaFoldDB" id="A0A812TYR0"/>
<dbReference type="EMBL" id="CAJNJA010025727">
    <property type="protein sequence ID" value="CAE7548432.1"/>
    <property type="molecule type" value="Genomic_DNA"/>
</dbReference>
<proteinExistence type="predicted"/>
<feature type="region of interest" description="Disordered" evidence="1">
    <location>
        <begin position="89"/>
        <end position="119"/>
    </location>
</feature>
<feature type="region of interest" description="Disordered" evidence="1">
    <location>
        <begin position="1"/>
        <end position="62"/>
    </location>
</feature>
<protein>
    <submittedName>
        <fullName evidence="2">CPK24 protein</fullName>
    </submittedName>
</protein>
<gene>
    <name evidence="2" type="primary">CPK24</name>
    <name evidence="2" type="ORF">SNEC2469_LOCUS15803</name>
</gene>
<accession>A0A812TYR0</accession>
<evidence type="ECO:0000313" key="2">
    <source>
        <dbReference type="EMBL" id="CAE7548432.1"/>
    </source>
</evidence>
<organism evidence="2 3">
    <name type="scientific">Symbiodinium necroappetens</name>
    <dbReference type="NCBI Taxonomy" id="1628268"/>
    <lineage>
        <taxon>Eukaryota</taxon>
        <taxon>Sar</taxon>
        <taxon>Alveolata</taxon>
        <taxon>Dinophyceae</taxon>
        <taxon>Suessiales</taxon>
        <taxon>Symbiodiniaceae</taxon>
        <taxon>Symbiodinium</taxon>
    </lineage>
</organism>
<comment type="caution">
    <text evidence="2">The sequence shown here is derived from an EMBL/GenBank/DDBJ whole genome shotgun (WGS) entry which is preliminary data.</text>
</comment>
<name>A0A812TYR0_9DINO</name>
<evidence type="ECO:0000313" key="3">
    <source>
        <dbReference type="Proteomes" id="UP000601435"/>
    </source>
</evidence>
<feature type="compositionally biased region" description="Acidic residues" evidence="1">
    <location>
        <begin position="1"/>
        <end position="18"/>
    </location>
</feature>
<keyword evidence="3" id="KW-1185">Reference proteome</keyword>
<feature type="region of interest" description="Disordered" evidence="1">
    <location>
        <begin position="184"/>
        <end position="212"/>
    </location>
</feature>
<reference evidence="2" key="1">
    <citation type="submission" date="2021-02" db="EMBL/GenBank/DDBJ databases">
        <authorList>
            <person name="Dougan E. K."/>
            <person name="Rhodes N."/>
            <person name="Thang M."/>
            <person name="Chan C."/>
        </authorList>
    </citation>
    <scope>NUCLEOTIDE SEQUENCE</scope>
</reference>
<dbReference type="Proteomes" id="UP000601435">
    <property type="component" value="Unassembled WGS sequence"/>
</dbReference>
<feature type="compositionally biased region" description="Basic and acidic residues" evidence="1">
    <location>
        <begin position="50"/>
        <end position="62"/>
    </location>
</feature>
<evidence type="ECO:0000256" key="1">
    <source>
        <dbReference type="SAM" id="MobiDB-lite"/>
    </source>
</evidence>
<dbReference type="OrthoDB" id="434663at2759"/>